<feature type="compositionally biased region" description="Basic and acidic residues" evidence="4">
    <location>
        <begin position="262"/>
        <end position="272"/>
    </location>
</feature>
<dbReference type="HAMAP" id="MF_03130">
    <property type="entry name" value="mec17"/>
    <property type="match status" value="1"/>
</dbReference>
<evidence type="ECO:0000313" key="7">
    <source>
        <dbReference type="Proteomes" id="UP001497525"/>
    </source>
</evidence>
<feature type="region of interest" description="Disordered" evidence="4">
    <location>
        <begin position="220"/>
        <end position="319"/>
    </location>
</feature>
<evidence type="ECO:0000313" key="6">
    <source>
        <dbReference type="EMBL" id="CAL5129299.1"/>
    </source>
</evidence>
<dbReference type="GO" id="GO:0019799">
    <property type="term" value="F:tubulin N-acetyltransferase activity"/>
    <property type="evidence" value="ECO:0007669"/>
    <property type="project" value="UniProtKB-UniRule"/>
</dbReference>
<gene>
    <name evidence="6" type="ORF">CDAUBV1_LOCUS238</name>
</gene>
<dbReference type="PROSITE" id="PS51730">
    <property type="entry name" value="GNAT_ATAT"/>
    <property type="match status" value="1"/>
</dbReference>
<feature type="domain" description="N-acetyltransferase" evidence="5">
    <location>
        <begin position="1"/>
        <end position="182"/>
    </location>
</feature>
<evidence type="ECO:0000256" key="2">
    <source>
        <dbReference type="ARBA" id="ARBA00023315"/>
    </source>
</evidence>
<sequence>MEFKFNIRTVLPDDITCLTPKSITQNFSRPHGDSSTLNMVAEIIDAIGEHSAKAQRLPQTITTFRKFKSSNQRLYILSNSAEKTVLGFLKTGKKRLFMHDKDGNCMETEPLCVLDFYVHELQQRRGHGKRLFDHMLKVEQTVPSSLAIDSPSQKMLQFLKKHYKLCNPIFASNNYVVYPGFFNKSSVHAVYRDFHAVSLPTSPEVCDELKETDVNTAHSYSVQNADSNSNCASDSPPSTRRSIPHTRVQAMPTHLTVIRPETPGKEALKEEPAADQYHSPVQVNQPNPSDSFRAKSTNLDSSQSETNGPRFRKPAPWETPESKYSIVSAEQLNSLQSLKTYDRTRQQYSYANAVRHHNGHTRIW</sequence>
<comment type="similarity">
    <text evidence="3">Belongs to the acetyltransferase ATAT1 family.</text>
</comment>
<comment type="catalytic activity">
    <reaction evidence="3">
        <text>L-lysyl-[alpha-tubulin] + acetyl-CoA = N(6)-acetyl-L-lysyl-[alpha-tubulin] + CoA + H(+)</text>
        <dbReference type="Rhea" id="RHEA:15277"/>
        <dbReference type="Rhea" id="RHEA-COMP:11278"/>
        <dbReference type="Rhea" id="RHEA-COMP:11279"/>
        <dbReference type="ChEBI" id="CHEBI:15378"/>
        <dbReference type="ChEBI" id="CHEBI:29969"/>
        <dbReference type="ChEBI" id="CHEBI:57287"/>
        <dbReference type="ChEBI" id="CHEBI:57288"/>
        <dbReference type="ChEBI" id="CHEBI:61930"/>
        <dbReference type="EC" id="2.3.1.108"/>
    </reaction>
</comment>
<dbReference type="EC" id="2.3.1.108" evidence="3"/>
<feature type="compositionally biased region" description="Polar residues" evidence="4">
    <location>
        <begin position="279"/>
        <end position="307"/>
    </location>
</feature>
<evidence type="ECO:0000256" key="1">
    <source>
        <dbReference type="ARBA" id="ARBA00022679"/>
    </source>
</evidence>
<evidence type="ECO:0000259" key="5">
    <source>
        <dbReference type="PROSITE" id="PS51730"/>
    </source>
</evidence>
<keyword evidence="1 3" id="KW-0808">Transferase</keyword>
<dbReference type="PANTHER" id="PTHR12327:SF0">
    <property type="entry name" value="ALPHA-TUBULIN N-ACETYLTRANSFERASE 1"/>
    <property type="match status" value="1"/>
</dbReference>
<reference evidence="6" key="1">
    <citation type="submission" date="2024-06" db="EMBL/GenBank/DDBJ databases">
        <authorList>
            <person name="Liu X."/>
            <person name="Lenzi L."/>
            <person name="Haldenby T S."/>
            <person name="Uol C."/>
        </authorList>
    </citation>
    <scope>NUCLEOTIDE SEQUENCE</scope>
</reference>
<feature type="compositionally biased region" description="Low complexity" evidence="4">
    <location>
        <begin position="225"/>
        <end position="238"/>
    </location>
</feature>
<proteinExistence type="inferred from homology"/>
<dbReference type="Gene3D" id="3.40.630.30">
    <property type="match status" value="1"/>
</dbReference>
<protein>
    <recommendedName>
        <fullName evidence="3">Alpha-tubulin N-acetyltransferase</fullName>
        <shortName evidence="3">Alpha-TAT</shortName>
        <shortName evidence="3">TAT</shortName>
        <ecNumber evidence="3">2.3.1.108</ecNumber>
    </recommendedName>
    <alternativeName>
        <fullName evidence="3">Acetyltransferase mec-17 homolog</fullName>
    </alternativeName>
</protein>
<feature type="site" description="Crucial for catalytic activity" evidence="3">
    <location>
        <position position="55"/>
    </location>
</feature>
<comment type="function">
    <text evidence="3">Specifically acetylates 'Lys-40' in alpha-tubulin on the lumenal side of microtubules. Promotes microtubule destabilization and accelerates microtubule dynamics; this activity may be independent of acetylation activity. Acetylates alpha-tubulin with a slow enzymatic rate, due to a catalytic site that is not optimized for acetyl transfer. Enters the microtubule through each end and diffuses quickly throughout the lumen of microtubules. Acetylates only long/old microtubules because of its slow acetylation rate since it does not have time to act on dynamically unstable microtubules before the enzyme is released.</text>
</comment>
<accession>A0AAV2SZW5</accession>
<dbReference type="Pfam" id="PF05301">
    <property type="entry name" value="Acetyltransf_16"/>
    <property type="match status" value="1"/>
</dbReference>
<organism evidence="6 7">
    <name type="scientific">Calicophoron daubneyi</name>
    <name type="common">Rumen fluke</name>
    <name type="synonym">Paramphistomum daubneyi</name>
    <dbReference type="NCBI Taxonomy" id="300641"/>
    <lineage>
        <taxon>Eukaryota</taxon>
        <taxon>Metazoa</taxon>
        <taxon>Spiralia</taxon>
        <taxon>Lophotrochozoa</taxon>
        <taxon>Platyhelminthes</taxon>
        <taxon>Trematoda</taxon>
        <taxon>Digenea</taxon>
        <taxon>Plagiorchiida</taxon>
        <taxon>Pronocephalata</taxon>
        <taxon>Paramphistomoidea</taxon>
        <taxon>Paramphistomidae</taxon>
        <taxon>Calicophoron</taxon>
    </lineage>
</organism>
<evidence type="ECO:0000256" key="4">
    <source>
        <dbReference type="SAM" id="MobiDB-lite"/>
    </source>
</evidence>
<dbReference type="AlphaFoldDB" id="A0AAV2SZW5"/>
<dbReference type="GO" id="GO:0005874">
    <property type="term" value="C:microtubule"/>
    <property type="evidence" value="ECO:0007669"/>
    <property type="project" value="InterPro"/>
</dbReference>
<dbReference type="GO" id="GO:0048666">
    <property type="term" value="P:neuron development"/>
    <property type="evidence" value="ECO:0007669"/>
    <property type="project" value="UniProtKB-UniRule"/>
</dbReference>
<feature type="binding site" evidence="3">
    <location>
        <begin position="152"/>
        <end position="161"/>
    </location>
    <ligand>
        <name>acetyl-CoA</name>
        <dbReference type="ChEBI" id="CHEBI:57288"/>
    </ligand>
</feature>
<feature type="binding site" evidence="3">
    <location>
        <begin position="116"/>
        <end position="129"/>
    </location>
    <ligand>
        <name>acetyl-CoA</name>
        <dbReference type="ChEBI" id="CHEBI:57288"/>
    </ligand>
</feature>
<name>A0AAV2SZW5_CALDB</name>
<comment type="caution">
    <text evidence="6">The sequence shown here is derived from an EMBL/GenBank/DDBJ whole genome shotgun (WGS) entry which is preliminary data.</text>
</comment>
<keyword evidence="2 3" id="KW-0012">Acyltransferase</keyword>
<dbReference type="InterPro" id="IPR007965">
    <property type="entry name" value="GNAT_ATAT"/>
</dbReference>
<dbReference type="PANTHER" id="PTHR12327">
    <property type="entry name" value="ALPHA-TUBULIN N-ACETYLTRANSFERASE 1"/>
    <property type="match status" value="1"/>
</dbReference>
<dbReference type="InterPro" id="IPR038746">
    <property type="entry name" value="Atat"/>
</dbReference>
<evidence type="ECO:0000256" key="3">
    <source>
        <dbReference type="HAMAP-Rule" id="MF_03130"/>
    </source>
</evidence>
<dbReference type="CDD" id="cd04301">
    <property type="entry name" value="NAT_SF"/>
    <property type="match status" value="1"/>
</dbReference>
<dbReference type="GO" id="GO:0070507">
    <property type="term" value="P:regulation of microtubule cytoskeleton organization"/>
    <property type="evidence" value="ECO:0007669"/>
    <property type="project" value="UniProtKB-UniRule"/>
</dbReference>
<dbReference type="Proteomes" id="UP001497525">
    <property type="component" value="Unassembled WGS sequence"/>
</dbReference>
<dbReference type="EMBL" id="CAXLJL010000001">
    <property type="protein sequence ID" value="CAL5129299.1"/>
    <property type="molecule type" value="Genomic_DNA"/>
</dbReference>